<sequence length="75" mass="8007">MQSSVRLCLIVGVTCSNGGNSNGKLDLRDRGFSCDGVTCRCCEVSGPHHTTPPHLIPPHPTPQHSTAQRKVSEVV</sequence>
<protein>
    <submittedName>
        <fullName evidence="2">Uncharacterized protein</fullName>
    </submittedName>
</protein>
<proteinExistence type="predicted"/>
<evidence type="ECO:0000313" key="2">
    <source>
        <dbReference type="EMBL" id="MPC36659.1"/>
    </source>
</evidence>
<gene>
    <name evidence="2" type="ORF">E2C01_030126</name>
</gene>
<evidence type="ECO:0000313" key="3">
    <source>
        <dbReference type="Proteomes" id="UP000324222"/>
    </source>
</evidence>
<comment type="caution">
    <text evidence="2">The sequence shown here is derived from an EMBL/GenBank/DDBJ whole genome shotgun (WGS) entry which is preliminary data.</text>
</comment>
<reference evidence="2 3" key="1">
    <citation type="submission" date="2019-05" db="EMBL/GenBank/DDBJ databases">
        <title>Another draft genome of Portunus trituberculatus and its Hox gene families provides insights of decapod evolution.</title>
        <authorList>
            <person name="Jeong J.-H."/>
            <person name="Song I."/>
            <person name="Kim S."/>
            <person name="Choi T."/>
            <person name="Kim D."/>
            <person name="Ryu S."/>
            <person name="Kim W."/>
        </authorList>
    </citation>
    <scope>NUCLEOTIDE SEQUENCE [LARGE SCALE GENOMIC DNA]</scope>
    <source>
        <tissue evidence="2">Muscle</tissue>
    </source>
</reference>
<accession>A0A5B7EUI1</accession>
<organism evidence="2 3">
    <name type="scientific">Portunus trituberculatus</name>
    <name type="common">Swimming crab</name>
    <name type="synonym">Neptunus trituberculatus</name>
    <dbReference type="NCBI Taxonomy" id="210409"/>
    <lineage>
        <taxon>Eukaryota</taxon>
        <taxon>Metazoa</taxon>
        <taxon>Ecdysozoa</taxon>
        <taxon>Arthropoda</taxon>
        <taxon>Crustacea</taxon>
        <taxon>Multicrustacea</taxon>
        <taxon>Malacostraca</taxon>
        <taxon>Eumalacostraca</taxon>
        <taxon>Eucarida</taxon>
        <taxon>Decapoda</taxon>
        <taxon>Pleocyemata</taxon>
        <taxon>Brachyura</taxon>
        <taxon>Eubrachyura</taxon>
        <taxon>Portunoidea</taxon>
        <taxon>Portunidae</taxon>
        <taxon>Portuninae</taxon>
        <taxon>Portunus</taxon>
    </lineage>
</organism>
<dbReference type="Proteomes" id="UP000324222">
    <property type="component" value="Unassembled WGS sequence"/>
</dbReference>
<feature type="region of interest" description="Disordered" evidence="1">
    <location>
        <begin position="50"/>
        <end position="75"/>
    </location>
</feature>
<name>A0A5B7EUI1_PORTR</name>
<keyword evidence="3" id="KW-1185">Reference proteome</keyword>
<dbReference type="AlphaFoldDB" id="A0A5B7EUI1"/>
<dbReference type="EMBL" id="VSRR010003571">
    <property type="protein sequence ID" value="MPC36659.1"/>
    <property type="molecule type" value="Genomic_DNA"/>
</dbReference>
<evidence type="ECO:0000256" key="1">
    <source>
        <dbReference type="SAM" id="MobiDB-lite"/>
    </source>
</evidence>